<dbReference type="EMBL" id="JACGCM010002722">
    <property type="protein sequence ID" value="KAF6136362.1"/>
    <property type="molecule type" value="Genomic_DNA"/>
</dbReference>
<sequence>MAIGILIGVKFGTDFVATIGSRYAATVAICICICIFATGFAWSWGPLGWLVPNEIFLLEIWSVTQSINVSVTMFFTFLIAQVFLQMLHHFKFGLFFFFAAFTLLGVWWPNGHSVVARSVWVATGLTVVGDSDIPSAIGRLQNLSALVLGKNKFSEPIPSLHRNLFVSLLSRHCDIGPIRGKEDWKSKIGEINPFDLGYCEKDREERLFPTVLQVGEDKFGYMLSDTLKQNNIDNSSNRFDPAARTTLTLVTPRAEGENKFMFFRNSSADLLFWECLLLYTDPEQLASELNLCKNERLKEALHIANARCAITVTKKGAFFHCPLREAVLKVLAIVVV</sequence>
<feature type="transmembrane region" description="Helical" evidence="11">
    <location>
        <begin position="23"/>
        <end position="44"/>
    </location>
</feature>
<evidence type="ECO:0000256" key="2">
    <source>
        <dbReference type="ARBA" id="ARBA00010992"/>
    </source>
</evidence>
<comment type="caution">
    <text evidence="13">The sequence shown here is derived from an EMBL/GenBank/DDBJ whole genome shotgun (WGS) entry which is preliminary data.</text>
</comment>
<dbReference type="Gene3D" id="2.20.150.10">
    <property type="entry name" value="putative 5-dehydro-2- deoxygluconokinase"/>
    <property type="match status" value="1"/>
</dbReference>
<evidence type="ECO:0000256" key="11">
    <source>
        <dbReference type="SAM" id="Phobius"/>
    </source>
</evidence>
<dbReference type="GO" id="GO:0005524">
    <property type="term" value="F:ATP binding"/>
    <property type="evidence" value="ECO:0007669"/>
    <property type="project" value="UniProtKB-KW"/>
</dbReference>
<feature type="domain" description="Carbohydrate kinase PfkB" evidence="12">
    <location>
        <begin position="213"/>
        <end position="272"/>
    </location>
</feature>
<evidence type="ECO:0000256" key="5">
    <source>
        <dbReference type="ARBA" id="ARBA00022692"/>
    </source>
</evidence>
<dbReference type="InterPro" id="IPR011611">
    <property type="entry name" value="PfkB_dom"/>
</dbReference>
<feature type="transmembrane region" description="Helical" evidence="11">
    <location>
        <begin position="92"/>
        <end position="109"/>
    </location>
</feature>
<reference evidence="13 14" key="1">
    <citation type="journal article" date="2020" name="IScience">
        <title>Genome Sequencing of the Endangered Kingdonia uniflora (Circaeasteraceae, Ranunculales) Reveals Potential Mechanisms of Evolutionary Specialization.</title>
        <authorList>
            <person name="Sun Y."/>
            <person name="Deng T."/>
            <person name="Zhang A."/>
            <person name="Moore M.J."/>
            <person name="Landis J.B."/>
            <person name="Lin N."/>
            <person name="Zhang H."/>
            <person name="Zhang X."/>
            <person name="Huang J."/>
            <person name="Zhang X."/>
            <person name="Sun H."/>
            <person name="Wang H."/>
        </authorList>
    </citation>
    <scope>NUCLEOTIDE SEQUENCE [LARGE SCALE GENOMIC DNA]</scope>
    <source>
        <strain evidence="13">TB1705</strain>
        <tissue evidence="13">Leaf</tissue>
    </source>
</reference>
<dbReference type="GO" id="GO:0016301">
    <property type="term" value="F:kinase activity"/>
    <property type="evidence" value="ECO:0007669"/>
    <property type="project" value="UniProtKB-KW"/>
</dbReference>
<comment type="subcellular location">
    <subcellularLocation>
        <location evidence="1">Membrane</location>
    </subcellularLocation>
</comment>
<dbReference type="Pfam" id="PF00294">
    <property type="entry name" value="PfkB"/>
    <property type="match status" value="1"/>
</dbReference>
<dbReference type="GO" id="GO:0016020">
    <property type="term" value="C:membrane"/>
    <property type="evidence" value="ECO:0007669"/>
    <property type="project" value="UniProtKB-SubCell"/>
</dbReference>
<evidence type="ECO:0000256" key="1">
    <source>
        <dbReference type="ARBA" id="ARBA00004370"/>
    </source>
</evidence>
<dbReference type="GO" id="GO:0015144">
    <property type="term" value="F:carbohydrate transmembrane transporter activity"/>
    <property type="evidence" value="ECO:0007669"/>
    <property type="project" value="InterPro"/>
</dbReference>
<evidence type="ECO:0000256" key="7">
    <source>
        <dbReference type="ARBA" id="ARBA00022777"/>
    </source>
</evidence>
<dbReference type="SUPFAM" id="SSF53613">
    <property type="entry name" value="Ribokinase-like"/>
    <property type="match status" value="1"/>
</dbReference>
<dbReference type="InterPro" id="IPR029056">
    <property type="entry name" value="Ribokinase-like"/>
</dbReference>
<proteinExistence type="inferred from homology"/>
<dbReference type="AlphaFoldDB" id="A0A7J7L1B8"/>
<gene>
    <name evidence="13" type="ORF">GIB67_028052</name>
</gene>
<dbReference type="InterPro" id="IPR036259">
    <property type="entry name" value="MFS_trans_sf"/>
</dbReference>
<keyword evidence="5 11" id="KW-0812">Transmembrane</keyword>
<evidence type="ECO:0000256" key="4">
    <source>
        <dbReference type="ARBA" id="ARBA00022679"/>
    </source>
</evidence>
<keyword evidence="4" id="KW-0808">Transferase</keyword>
<comment type="similarity">
    <text evidence="2">Belongs to the major facilitator superfamily. Sugar transporter (TC 2.A.1.1) family.</text>
</comment>
<keyword evidence="8" id="KW-0067">ATP-binding</keyword>
<dbReference type="InterPro" id="IPR005828">
    <property type="entry name" value="MFS_sugar_transport-like"/>
</dbReference>
<keyword evidence="3" id="KW-0813">Transport</keyword>
<keyword evidence="10 11" id="KW-0472">Membrane</keyword>
<accession>A0A7J7L1B8</accession>
<evidence type="ECO:0000256" key="6">
    <source>
        <dbReference type="ARBA" id="ARBA00022741"/>
    </source>
</evidence>
<evidence type="ECO:0000313" key="13">
    <source>
        <dbReference type="EMBL" id="KAF6136362.1"/>
    </source>
</evidence>
<dbReference type="InterPro" id="IPR045262">
    <property type="entry name" value="STP/PLT_plant"/>
</dbReference>
<evidence type="ECO:0000256" key="10">
    <source>
        <dbReference type="ARBA" id="ARBA00023136"/>
    </source>
</evidence>
<feature type="transmembrane region" description="Helical" evidence="11">
    <location>
        <begin position="56"/>
        <end position="80"/>
    </location>
</feature>
<evidence type="ECO:0000256" key="3">
    <source>
        <dbReference type="ARBA" id="ARBA00022448"/>
    </source>
</evidence>
<dbReference type="Gene3D" id="3.40.1190.20">
    <property type="match status" value="1"/>
</dbReference>
<organism evidence="13 14">
    <name type="scientific">Kingdonia uniflora</name>
    <dbReference type="NCBI Taxonomy" id="39325"/>
    <lineage>
        <taxon>Eukaryota</taxon>
        <taxon>Viridiplantae</taxon>
        <taxon>Streptophyta</taxon>
        <taxon>Embryophyta</taxon>
        <taxon>Tracheophyta</taxon>
        <taxon>Spermatophyta</taxon>
        <taxon>Magnoliopsida</taxon>
        <taxon>Ranunculales</taxon>
        <taxon>Circaeasteraceae</taxon>
        <taxon>Kingdonia</taxon>
    </lineage>
</organism>
<evidence type="ECO:0000259" key="12">
    <source>
        <dbReference type="Pfam" id="PF00294"/>
    </source>
</evidence>
<evidence type="ECO:0000313" key="14">
    <source>
        <dbReference type="Proteomes" id="UP000541444"/>
    </source>
</evidence>
<dbReference type="Proteomes" id="UP000541444">
    <property type="component" value="Unassembled WGS sequence"/>
</dbReference>
<dbReference type="OrthoDB" id="415590at2759"/>
<evidence type="ECO:0000256" key="8">
    <source>
        <dbReference type="ARBA" id="ARBA00022840"/>
    </source>
</evidence>
<keyword evidence="14" id="KW-1185">Reference proteome</keyword>
<protein>
    <recommendedName>
        <fullName evidence="12">Carbohydrate kinase PfkB domain-containing protein</fullName>
    </recommendedName>
</protein>
<dbReference type="InterPro" id="IPR023314">
    <property type="entry name" value="Myo_inos_IolC-like_sf"/>
</dbReference>
<dbReference type="Pfam" id="PF00083">
    <property type="entry name" value="Sugar_tr"/>
    <property type="match status" value="1"/>
</dbReference>
<dbReference type="PANTHER" id="PTHR23500:SF574">
    <property type="entry name" value="SUGAR TRANSPORT PROTEIN 1"/>
    <property type="match status" value="1"/>
</dbReference>
<keyword evidence="9 11" id="KW-1133">Transmembrane helix</keyword>
<dbReference type="PANTHER" id="PTHR23500">
    <property type="entry name" value="SOLUTE CARRIER FAMILY 2, FACILITATED GLUCOSE TRANSPORTER"/>
    <property type="match status" value="1"/>
</dbReference>
<keyword evidence="7" id="KW-0418">Kinase</keyword>
<keyword evidence="6" id="KW-0547">Nucleotide-binding</keyword>
<name>A0A7J7L1B8_9MAGN</name>
<evidence type="ECO:0000256" key="9">
    <source>
        <dbReference type="ARBA" id="ARBA00022989"/>
    </source>
</evidence>
<dbReference type="Gene3D" id="1.20.1250.20">
    <property type="entry name" value="MFS general substrate transporter like domains"/>
    <property type="match status" value="1"/>
</dbReference>